<dbReference type="Pfam" id="PF01258">
    <property type="entry name" value="zf-dskA_traR"/>
    <property type="match status" value="1"/>
</dbReference>
<keyword evidence="1" id="KW-0479">Metal-binding</keyword>
<dbReference type="GO" id="GO:0008270">
    <property type="term" value="F:zinc ion binding"/>
    <property type="evidence" value="ECO:0007669"/>
    <property type="project" value="UniProtKB-KW"/>
</dbReference>
<protein>
    <submittedName>
        <fullName evidence="7">TraR/DksA family transcriptional regulator</fullName>
    </submittedName>
</protein>
<evidence type="ECO:0000259" key="6">
    <source>
        <dbReference type="Pfam" id="PF21173"/>
    </source>
</evidence>
<feature type="domain" description="Zinc finger DksA/TraR C4-type" evidence="5">
    <location>
        <begin position="72"/>
        <end position="103"/>
    </location>
</feature>
<feature type="zinc finger region" description="dksA C4-type" evidence="4">
    <location>
        <begin position="77"/>
        <end position="101"/>
    </location>
</feature>
<evidence type="ECO:0000313" key="7">
    <source>
        <dbReference type="EMBL" id="QBG36076.1"/>
    </source>
</evidence>
<dbReference type="PANTHER" id="PTHR33823:SF4">
    <property type="entry name" value="GENERAL STRESS PROTEIN 16O"/>
    <property type="match status" value="1"/>
</dbReference>
<evidence type="ECO:0000256" key="3">
    <source>
        <dbReference type="ARBA" id="ARBA00022833"/>
    </source>
</evidence>
<evidence type="ECO:0000259" key="5">
    <source>
        <dbReference type="Pfam" id="PF01258"/>
    </source>
</evidence>
<dbReference type="InterPro" id="IPR048487">
    <property type="entry name" value="DksA-like_N"/>
</dbReference>
<accession>A0A4P6P3I0</accession>
<sequence length="103" mass="11576">MSEQLKSQFTQRIIELQQRIDSIHQDFANGRAADWAEQAGERENDEVLNALESEAKIEIQQLSNAIARIDNGNYGICQQCGDEIAKKRLQVQPAAVMCIQCAQ</sequence>
<keyword evidence="3" id="KW-0862">Zinc</keyword>
<dbReference type="Proteomes" id="UP000290244">
    <property type="component" value="Chromosome"/>
</dbReference>
<evidence type="ECO:0000256" key="2">
    <source>
        <dbReference type="ARBA" id="ARBA00022771"/>
    </source>
</evidence>
<dbReference type="PANTHER" id="PTHR33823">
    <property type="entry name" value="RNA POLYMERASE-BINDING TRANSCRIPTION FACTOR DKSA-RELATED"/>
    <property type="match status" value="1"/>
</dbReference>
<dbReference type="InterPro" id="IPR000962">
    <property type="entry name" value="Znf_DskA_TraR"/>
</dbReference>
<dbReference type="EMBL" id="CP034759">
    <property type="protein sequence ID" value="QBG36076.1"/>
    <property type="molecule type" value="Genomic_DNA"/>
</dbReference>
<evidence type="ECO:0000256" key="1">
    <source>
        <dbReference type="ARBA" id="ARBA00022723"/>
    </source>
</evidence>
<feature type="domain" description="DnaK suppressor protein-like N-terminal" evidence="6">
    <location>
        <begin position="8"/>
        <end position="69"/>
    </location>
</feature>
<gene>
    <name evidence="7" type="ORF">EMK97_10325</name>
</gene>
<dbReference type="KEGG" id="lsd:EMK97_10325"/>
<evidence type="ECO:0000313" key="8">
    <source>
        <dbReference type="Proteomes" id="UP000290244"/>
    </source>
</evidence>
<reference evidence="7 8" key="1">
    <citation type="submission" date="2018-12" db="EMBL/GenBank/DDBJ databases">
        <title>Complete genome of Litorilituus sediminis.</title>
        <authorList>
            <person name="Liu A."/>
            <person name="Rong J."/>
        </authorList>
    </citation>
    <scope>NUCLEOTIDE SEQUENCE [LARGE SCALE GENOMIC DNA]</scope>
    <source>
        <strain evidence="7 8">JCM 17549</strain>
    </source>
</reference>
<dbReference type="SUPFAM" id="SSF57716">
    <property type="entry name" value="Glucocorticoid receptor-like (DNA-binding domain)"/>
    <property type="match status" value="1"/>
</dbReference>
<dbReference type="Pfam" id="PF21173">
    <property type="entry name" value="DksA-like_N"/>
    <property type="match status" value="1"/>
</dbReference>
<keyword evidence="8" id="KW-1185">Reference proteome</keyword>
<organism evidence="7 8">
    <name type="scientific">Litorilituus sediminis</name>
    <dbReference type="NCBI Taxonomy" id="718192"/>
    <lineage>
        <taxon>Bacteria</taxon>
        <taxon>Pseudomonadati</taxon>
        <taxon>Pseudomonadota</taxon>
        <taxon>Gammaproteobacteria</taxon>
        <taxon>Alteromonadales</taxon>
        <taxon>Colwelliaceae</taxon>
        <taxon>Litorilituus</taxon>
    </lineage>
</organism>
<dbReference type="RefSeq" id="WP_130601876.1">
    <property type="nucleotide sequence ID" value="NZ_CP034759.1"/>
</dbReference>
<name>A0A4P6P3I0_9GAMM</name>
<dbReference type="OrthoDB" id="6064855at2"/>
<proteinExistence type="predicted"/>
<evidence type="ECO:0000256" key="4">
    <source>
        <dbReference type="PROSITE-ProRule" id="PRU00510"/>
    </source>
</evidence>
<dbReference type="Gene3D" id="1.20.120.910">
    <property type="entry name" value="DksA, coiled-coil domain"/>
    <property type="match status" value="1"/>
</dbReference>
<dbReference type="AlphaFoldDB" id="A0A4P6P3I0"/>
<dbReference type="PROSITE" id="PS51128">
    <property type="entry name" value="ZF_DKSA_2"/>
    <property type="match status" value="1"/>
</dbReference>
<keyword evidence="2" id="KW-0863">Zinc-finger</keyword>